<evidence type="ECO:0000313" key="9">
    <source>
        <dbReference type="EMBL" id="MFC5525088.1"/>
    </source>
</evidence>
<dbReference type="InterPro" id="IPR005746">
    <property type="entry name" value="Thioredoxin"/>
</dbReference>
<dbReference type="EMBL" id="JBHSNF010000001">
    <property type="protein sequence ID" value="MFC5525088.1"/>
    <property type="molecule type" value="Genomic_DNA"/>
</dbReference>
<dbReference type="Gene3D" id="2.30.30.380">
    <property type="entry name" value="Zn-finger domain of Sec23/24"/>
    <property type="match status" value="1"/>
</dbReference>
<keyword evidence="10" id="KW-1185">Reference proteome</keyword>
<evidence type="ECO:0000256" key="7">
    <source>
        <dbReference type="NCBIfam" id="TIGR01068"/>
    </source>
</evidence>
<dbReference type="RefSeq" id="WP_377317840.1">
    <property type="nucleotide sequence ID" value="NZ_JBHSNF010000001.1"/>
</dbReference>
<dbReference type="NCBIfam" id="TIGR01068">
    <property type="entry name" value="thioredoxin"/>
    <property type="match status" value="1"/>
</dbReference>
<comment type="similarity">
    <text evidence="1">Belongs to the thioredoxin family.</text>
</comment>
<sequence length="147" mass="15893">MSTPLAIPCPHCGALNRVPSERVGEQPSCGRCKQALFDGHPVQLTAANFDAVAGRGDLPVLVDFWAPWCGPCVGFAPVFNEAARRLEPRLRLAKVDTEAQPQLAQRFGIRSIPTLLVLRQGREIARQAGALNAAQLQQFVDGALAQR</sequence>
<comment type="caution">
    <text evidence="9">The sequence shown here is derived from an EMBL/GenBank/DDBJ whole genome shotgun (WGS) entry which is preliminary data.</text>
</comment>
<keyword evidence="4" id="KW-0249">Electron transport</keyword>
<dbReference type="NCBIfam" id="NF008229">
    <property type="entry name" value="PRK10996.1"/>
    <property type="match status" value="1"/>
</dbReference>
<organism evidence="9 10">
    <name type="scientific">Rhodanobacter ginsengisoli</name>
    <dbReference type="NCBI Taxonomy" id="418646"/>
    <lineage>
        <taxon>Bacteria</taxon>
        <taxon>Pseudomonadati</taxon>
        <taxon>Pseudomonadota</taxon>
        <taxon>Gammaproteobacteria</taxon>
        <taxon>Lysobacterales</taxon>
        <taxon>Rhodanobacteraceae</taxon>
        <taxon>Rhodanobacter</taxon>
    </lineage>
</organism>
<name>A0ABW0QJZ4_9GAMM</name>
<dbReference type="PRINTS" id="PR00421">
    <property type="entry name" value="THIOREDOXIN"/>
</dbReference>
<keyword evidence="3" id="KW-0479">Metal-binding</keyword>
<evidence type="ECO:0000259" key="8">
    <source>
        <dbReference type="PROSITE" id="PS51352"/>
    </source>
</evidence>
<evidence type="ECO:0000256" key="5">
    <source>
        <dbReference type="ARBA" id="ARBA00023157"/>
    </source>
</evidence>
<proteinExistence type="inferred from homology"/>
<protein>
    <recommendedName>
        <fullName evidence="7">Thioredoxin</fullName>
    </recommendedName>
</protein>
<dbReference type="Gene3D" id="3.40.30.10">
    <property type="entry name" value="Glutaredoxin"/>
    <property type="match status" value="1"/>
</dbReference>
<dbReference type="SUPFAM" id="SSF52833">
    <property type="entry name" value="Thioredoxin-like"/>
    <property type="match status" value="1"/>
</dbReference>
<evidence type="ECO:0000256" key="1">
    <source>
        <dbReference type="ARBA" id="ARBA00008987"/>
    </source>
</evidence>
<keyword evidence="6" id="KW-0676">Redox-active center</keyword>
<dbReference type="InterPro" id="IPR017937">
    <property type="entry name" value="Thioredoxin_CS"/>
</dbReference>
<evidence type="ECO:0000313" key="10">
    <source>
        <dbReference type="Proteomes" id="UP001596114"/>
    </source>
</evidence>
<dbReference type="Proteomes" id="UP001596114">
    <property type="component" value="Unassembled WGS sequence"/>
</dbReference>
<evidence type="ECO:0000256" key="3">
    <source>
        <dbReference type="ARBA" id="ARBA00022723"/>
    </source>
</evidence>
<accession>A0ABW0QJZ4</accession>
<feature type="domain" description="Thioredoxin" evidence="8">
    <location>
        <begin position="40"/>
        <end position="145"/>
    </location>
</feature>
<keyword evidence="5" id="KW-1015">Disulfide bond</keyword>
<dbReference type="InterPro" id="IPR036249">
    <property type="entry name" value="Thioredoxin-like_sf"/>
</dbReference>
<dbReference type="InterPro" id="IPR013766">
    <property type="entry name" value="Thioredoxin_domain"/>
</dbReference>
<dbReference type="PROSITE" id="PS00194">
    <property type="entry name" value="THIOREDOXIN_1"/>
    <property type="match status" value="1"/>
</dbReference>
<dbReference type="Pfam" id="PF00085">
    <property type="entry name" value="Thioredoxin"/>
    <property type="match status" value="1"/>
</dbReference>
<gene>
    <name evidence="9" type="primary">trxC</name>
    <name evidence="9" type="ORF">ACFPPA_04970</name>
</gene>
<dbReference type="PROSITE" id="PS51352">
    <property type="entry name" value="THIOREDOXIN_2"/>
    <property type="match status" value="1"/>
</dbReference>
<evidence type="ECO:0000256" key="4">
    <source>
        <dbReference type="ARBA" id="ARBA00022982"/>
    </source>
</evidence>
<reference evidence="10" key="1">
    <citation type="journal article" date="2019" name="Int. J. Syst. Evol. Microbiol.">
        <title>The Global Catalogue of Microorganisms (GCM) 10K type strain sequencing project: providing services to taxonomists for standard genome sequencing and annotation.</title>
        <authorList>
            <consortium name="The Broad Institute Genomics Platform"/>
            <consortium name="The Broad Institute Genome Sequencing Center for Infectious Disease"/>
            <person name="Wu L."/>
            <person name="Ma J."/>
        </authorList>
    </citation>
    <scope>NUCLEOTIDE SEQUENCE [LARGE SCALE GENOMIC DNA]</scope>
    <source>
        <strain evidence="10">CGMCC 1.16619</strain>
    </source>
</reference>
<keyword evidence="2" id="KW-0813">Transport</keyword>
<evidence type="ECO:0000256" key="2">
    <source>
        <dbReference type="ARBA" id="ARBA00022448"/>
    </source>
</evidence>
<dbReference type="PANTHER" id="PTHR45663">
    <property type="entry name" value="GEO12009P1"/>
    <property type="match status" value="1"/>
</dbReference>
<dbReference type="InterPro" id="IPR049299">
    <property type="entry name" value="Thio2_N"/>
</dbReference>
<evidence type="ECO:0000256" key="6">
    <source>
        <dbReference type="ARBA" id="ARBA00023284"/>
    </source>
</evidence>
<dbReference type="Pfam" id="PF21352">
    <property type="entry name" value="Zn_ribbon_Thio2"/>
    <property type="match status" value="1"/>
</dbReference>
<dbReference type="CDD" id="cd02947">
    <property type="entry name" value="TRX_family"/>
    <property type="match status" value="1"/>
</dbReference>
<dbReference type="PANTHER" id="PTHR45663:SF40">
    <property type="entry name" value="THIOREDOXIN 2"/>
    <property type="match status" value="1"/>
</dbReference>